<dbReference type="InterPro" id="IPR003653">
    <property type="entry name" value="Peptidase_C48_C"/>
</dbReference>
<dbReference type="GO" id="GO:0008234">
    <property type="term" value="F:cysteine-type peptidase activity"/>
    <property type="evidence" value="ECO:0007669"/>
    <property type="project" value="InterPro"/>
</dbReference>
<feature type="domain" description="Ubiquitin-like protease family profile" evidence="4">
    <location>
        <begin position="934"/>
        <end position="1105"/>
    </location>
</feature>
<evidence type="ECO:0000256" key="2">
    <source>
        <dbReference type="ARBA" id="ARBA00022670"/>
    </source>
</evidence>
<reference evidence="5 6" key="1">
    <citation type="submission" date="2014-04" db="EMBL/GenBank/DDBJ databases">
        <title>Evolutionary Origins and Diversification of the Mycorrhizal Mutualists.</title>
        <authorList>
            <consortium name="DOE Joint Genome Institute"/>
            <consortium name="Mycorrhizal Genomics Consortium"/>
            <person name="Kohler A."/>
            <person name="Kuo A."/>
            <person name="Nagy L.G."/>
            <person name="Floudas D."/>
            <person name="Copeland A."/>
            <person name="Barry K.W."/>
            <person name="Cichocki N."/>
            <person name="Veneault-Fourrey C."/>
            <person name="LaButti K."/>
            <person name="Lindquist E.A."/>
            <person name="Lipzen A."/>
            <person name="Lundell T."/>
            <person name="Morin E."/>
            <person name="Murat C."/>
            <person name="Riley R."/>
            <person name="Ohm R."/>
            <person name="Sun H."/>
            <person name="Tunlid A."/>
            <person name="Henrissat B."/>
            <person name="Grigoriev I.V."/>
            <person name="Hibbett D.S."/>
            <person name="Martin F."/>
        </authorList>
    </citation>
    <scope>NUCLEOTIDE SEQUENCE [LARGE SCALE GENOMIC DNA]</scope>
    <source>
        <strain evidence="5 6">Koide BX008</strain>
    </source>
</reference>
<name>A0A0C2WHG1_AMAMK</name>
<protein>
    <recommendedName>
        <fullName evidence="4">Ubiquitin-like protease family profile domain-containing protein</fullName>
    </recommendedName>
</protein>
<accession>A0A0C2WHG1</accession>
<dbReference type="Pfam" id="PF02902">
    <property type="entry name" value="Peptidase_C48"/>
    <property type="match status" value="1"/>
</dbReference>
<sequence>MAISITLLELYHALFERSCDAVNALSSALVTFYRRRGYQILSAKGESIQEPFRCGLGYAVQWYDCLRLKIDKQVEDILTACNNECKSVLQTADQGDSTEVLTGGQTSYLMSFPSVPSTPHATRQTKIQELRTPQAIRQPLDAQSSPVKNLIGPSFNHTLCDRYLRQMCPACFAGSTHGRPFATSGGDIHVAIDGNFHHRHLASSGDTLHFYDAKHFVPKREVDLVGERIDKARKSGKQKVHTSKVPDEAIDACKESYHAAKGDQQNAASRRCDVNGLMALVCRHDIPIFFADIDTPGEQQKYAVALIERLFSLLPPNATVVVLYDIGCVLDRSLRTYDILPMDVVARLQLATAAMHAYGHQWSCQLIYNPRLQEGMGLTDGEGTEWLWSRMRRLIGVERNSARSRRVWLIDRQAMSIADEHRDQLGDWIARRLHKGVEHHSRHTTDILRVCDVPIQELREEWIAQREAQLSIRAHAPARLKKELNNIFALQSDLDAVDAALSKARVGIKDSGSSGQNALEVLARLTLTHEQLKNEVEALYSALNVPHAIPDLHDVDISFVHTLFLARDLKMNIRKKAIGSFLEWDRLDQAVGGRGQPLGTKLHQQTKSAIAKRKPALAAAIRKYNNYCQKLADLRPPDNDIPVPRPLPTDLTQLRNNNSELMEDVWISPTPNKKVRWLDEPEVREGIRAMLKQQRCLEERRRLGVEADNLCRWFGEELCAVELALRRPEYAHFHILLKQKRDHLLLLKKRWTNPMVHALRFDEHIRTAEKLAQQIMGAKAPTDYVWLTTIMVDNIVEDSDDLTRSSVPEGLDSQDTVIADLLEEELEDDPIDPPAEIGPVQSVPYRAEHIPMVIDAVDLEETRLSVHGLLNAEDSDSEVEIISNIARSTMSSEAAQVKAEIRVHWTTLMLSTVPTMDDMNRTRVVKRSDGRIGVVFETDDINRIAKPRQWLSSSSINGCATLFQAIFSSQKDHAIFSTYSLVHIRNNVNDEVLWRNTQGTRFWKRPIWVLPIHRENQSHWVLAIVQVTDRLISVFDSFAQGPKTWSADIEAITTLVTRLATVAKKNGEEMDITLHDWSVRSLTPEKLQTNQHDCGMWVLTTIAATLRGYDLPSLTEKDMPQVRKLLSNILLSLPCA</sequence>
<dbReference type="Proteomes" id="UP000054549">
    <property type="component" value="Unassembled WGS sequence"/>
</dbReference>
<proteinExistence type="inferred from homology"/>
<dbReference type="Pfam" id="PF18758">
    <property type="entry name" value="KDZ"/>
    <property type="match status" value="1"/>
</dbReference>
<dbReference type="SUPFAM" id="SSF54001">
    <property type="entry name" value="Cysteine proteinases"/>
    <property type="match status" value="1"/>
</dbReference>
<organism evidence="5 6">
    <name type="scientific">Amanita muscaria (strain Koide BX008)</name>
    <dbReference type="NCBI Taxonomy" id="946122"/>
    <lineage>
        <taxon>Eukaryota</taxon>
        <taxon>Fungi</taxon>
        <taxon>Dikarya</taxon>
        <taxon>Basidiomycota</taxon>
        <taxon>Agaricomycotina</taxon>
        <taxon>Agaricomycetes</taxon>
        <taxon>Agaricomycetidae</taxon>
        <taxon>Agaricales</taxon>
        <taxon>Pluteineae</taxon>
        <taxon>Amanitaceae</taxon>
        <taxon>Amanita</taxon>
    </lineage>
</organism>
<evidence type="ECO:0000256" key="3">
    <source>
        <dbReference type="ARBA" id="ARBA00022801"/>
    </source>
</evidence>
<dbReference type="HOGENOM" id="CLU_004552_0_0_1"/>
<evidence type="ECO:0000259" key="4">
    <source>
        <dbReference type="PROSITE" id="PS50600"/>
    </source>
</evidence>
<keyword evidence="6" id="KW-1185">Reference proteome</keyword>
<evidence type="ECO:0000256" key="1">
    <source>
        <dbReference type="ARBA" id="ARBA00005234"/>
    </source>
</evidence>
<evidence type="ECO:0000313" key="6">
    <source>
        <dbReference type="Proteomes" id="UP000054549"/>
    </source>
</evidence>
<dbReference type="InParanoid" id="A0A0C2WHG1"/>
<dbReference type="GO" id="GO:0019783">
    <property type="term" value="F:ubiquitin-like protein peptidase activity"/>
    <property type="evidence" value="ECO:0007669"/>
    <property type="project" value="UniProtKB-ARBA"/>
</dbReference>
<dbReference type="Gene3D" id="3.40.395.10">
    <property type="entry name" value="Adenoviral Proteinase, Chain A"/>
    <property type="match status" value="1"/>
</dbReference>
<dbReference type="AlphaFoldDB" id="A0A0C2WHG1"/>
<dbReference type="InterPro" id="IPR038765">
    <property type="entry name" value="Papain-like_cys_pep_sf"/>
</dbReference>
<keyword evidence="2" id="KW-0645">Protease</keyword>
<dbReference type="OrthoDB" id="3253684at2759"/>
<gene>
    <name evidence="5" type="ORF">M378DRAFT_1061934</name>
</gene>
<comment type="similarity">
    <text evidence="1">Belongs to the peptidase C48 family.</text>
</comment>
<dbReference type="PANTHER" id="PTHR33096">
    <property type="entry name" value="CXC2 DOMAIN-CONTAINING PROTEIN"/>
    <property type="match status" value="1"/>
</dbReference>
<dbReference type="PANTHER" id="PTHR33096:SF1">
    <property type="entry name" value="CXC1-LIKE CYSTEINE CLUSTER ASSOCIATED WITH KDZ TRANSPOSASES DOMAIN-CONTAINING PROTEIN"/>
    <property type="match status" value="1"/>
</dbReference>
<keyword evidence="3" id="KW-0378">Hydrolase</keyword>
<dbReference type="EMBL" id="KN818291">
    <property type="protein sequence ID" value="KIL60922.1"/>
    <property type="molecule type" value="Genomic_DNA"/>
</dbReference>
<dbReference type="GO" id="GO:0006508">
    <property type="term" value="P:proteolysis"/>
    <property type="evidence" value="ECO:0007669"/>
    <property type="project" value="UniProtKB-KW"/>
</dbReference>
<evidence type="ECO:0000313" key="5">
    <source>
        <dbReference type="EMBL" id="KIL60922.1"/>
    </source>
</evidence>
<dbReference type="STRING" id="946122.A0A0C2WHG1"/>
<dbReference type="PROSITE" id="PS50600">
    <property type="entry name" value="ULP_PROTEASE"/>
    <property type="match status" value="1"/>
</dbReference>
<dbReference type="InterPro" id="IPR040521">
    <property type="entry name" value="KDZ"/>
</dbReference>